<evidence type="ECO:0000256" key="3">
    <source>
        <dbReference type="SAM" id="MobiDB-lite"/>
    </source>
</evidence>
<dbReference type="PANTHER" id="PTHR13196">
    <property type="entry name" value="DENN DOMAIN-CONTAINING"/>
    <property type="match status" value="1"/>
</dbReference>
<dbReference type="GO" id="GO:0032456">
    <property type="term" value="P:endocytic recycling"/>
    <property type="evidence" value="ECO:0007669"/>
    <property type="project" value="TreeGrafter"/>
</dbReference>
<dbReference type="AlphaFoldDB" id="A0A9Q0L711"/>
<comment type="subcellular location">
    <subcellularLocation>
        <location evidence="1">Cytoplasmic vesicle</location>
        <location evidence="1">Clathrin-coated vesicle</location>
    </subcellularLocation>
</comment>
<evidence type="ECO:0000256" key="2">
    <source>
        <dbReference type="ARBA" id="ARBA00023329"/>
    </source>
</evidence>
<comment type="caution">
    <text evidence="5">The sequence shown here is derived from an EMBL/GenBank/DDBJ whole genome shotgun (WGS) entry which is preliminary data.</text>
</comment>
<keyword evidence="2" id="KW-0968">Cytoplasmic vesicle</keyword>
<feature type="compositionally biased region" description="Basic residues" evidence="3">
    <location>
        <begin position="557"/>
        <end position="582"/>
    </location>
</feature>
<dbReference type="FunFam" id="3.40.50.11500:FF:000004">
    <property type="entry name" value="DENN domain-containing protein 2C isoform X1"/>
    <property type="match status" value="1"/>
</dbReference>
<evidence type="ECO:0000313" key="6">
    <source>
        <dbReference type="Proteomes" id="UP001149090"/>
    </source>
</evidence>
<dbReference type="GO" id="GO:1901981">
    <property type="term" value="F:phosphatidylinositol phosphate binding"/>
    <property type="evidence" value="ECO:0007669"/>
    <property type="project" value="TreeGrafter"/>
</dbReference>
<dbReference type="GO" id="GO:0005085">
    <property type="term" value="F:guanyl-nucleotide exchange factor activity"/>
    <property type="evidence" value="ECO:0007669"/>
    <property type="project" value="InterPro"/>
</dbReference>
<evidence type="ECO:0000313" key="5">
    <source>
        <dbReference type="EMBL" id="KAJ5067537.1"/>
    </source>
</evidence>
<dbReference type="InterPro" id="IPR005113">
    <property type="entry name" value="uDENN_dom"/>
</dbReference>
<evidence type="ECO:0000259" key="4">
    <source>
        <dbReference type="PROSITE" id="PS50211"/>
    </source>
</evidence>
<gene>
    <name evidence="5" type="ORF">M0811_02725</name>
</gene>
<feature type="compositionally biased region" description="Basic and acidic residues" evidence="3">
    <location>
        <begin position="546"/>
        <end position="556"/>
    </location>
</feature>
<accession>A0A9Q0L711</accession>
<protein>
    <submittedName>
        <fullName evidence="5">Receptor mediated endocytosis</fullName>
    </submittedName>
</protein>
<dbReference type="InterPro" id="IPR037516">
    <property type="entry name" value="Tripartite_DENN"/>
</dbReference>
<feature type="region of interest" description="Disordered" evidence="3">
    <location>
        <begin position="612"/>
        <end position="736"/>
    </location>
</feature>
<dbReference type="Proteomes" id="UP001149090">
    <property type="component" value="Unassembled WGS sequence"/>
</dbReference>
<dbReference type="SMART" id="SM00799">
    <property type="entry name" value="DENN"/>
    <property type="match status" value="1"/>
</dbReference>
<dbReference type="SMART" id="SM00800">
    <property type="entry name" value="uDENN"/>
    <property type="match status" value="1"/>
</dbReference>
<dbReference type="InterPro" id="IPR040032">
    <property type="entry name" value="DENND1A/B/C"/>
</dbReference>
<dbReference type="GO" id="GO:0030136">
    <property type="term" value="C:clathrin-coated vesicle"/>
    <property type="evidence" value="ECO:0007669"/>
    <property type="project" value="UniProtKB-SubCell"/>
</dbReference>
<feature type="compositionally biased region" description="Polar residues" evidence="3">
    <location>
        <begin position="718"/>
        <end position="736"/>
    </location>
</feature>
<dbReference type="InterPro" id="IPR043153">
    <property type="entry name" value="DENN_C"/>
</dbReference>
<sequence length="790" mass="92677">MENSQKTLFDVFHIVQFLKSPYSNQETELNNSDHIAVVFSYPKKKDDKLKDKIKHFCFPDEKVINNNQQIETEYFTFALTKGDGQKFFGSCLRIFKRNEYPECFLFVTDYPMFSIWEKLLWMLKSKRVAGIHYFKSFLEELRKQPVPNLGENLSFNLHSQGKLIKESIEIKRSDELHAEYDLQKLFSTLDAKLIICLFASIIFERRILFSSSSLETLSKIILASTALLYPFNWQHIFSPILPESMLIVACSPLPFIVGIHNSLIPELEKLSLEEIVYVNLDAHTIEFDPADIALLPSHRANNLLNDIKKSQEQFKKTGIFDSKEIVNSFLNFFYKIFGDYKDYMVYDKETKKNTFDFESFANSKRKSTKKFLQAFQMTQMFEVWTNEREDSMNANQNTESNYFEKIISLRRQLDNYKQSDSSSENLFIHQEKTKEKFRKLENEDNSGIFEIQDQKSMPIPITRANKIENQQNQQKDEEDDKNSNQLIRNLGEVLATPPSNKWTITASLTKHDSGGFPIHKQESPLRTNARNMVIKQYIEITTQRKNNSEENIEPKNRKNKHSRAKHSKKNSHKEHRIHKTSGKSKNISRLNETNINLISNLNLNSKKNEEIEKEIESPFEKEIDSPFEKQKQQKQQKQKNNQELQNIIPYYKHKSKSKNRIQQEKFSIHQKSHKKHSKKKRNSDKTKSNSNSNSLSQPPTPRDQITKNQKLNLFRNAPKQNPLISQQNQQETTNQRAIPIKKPSHYEDMIFGPSLSPSSPVILEDISLEKFQNQRFQNSKFYNNDLSKNN</sequence>
<dbReference type="SMART" id="SM00801">
    <property type="entry name" value="dDENN"/>
    <property type="match status" value="1"/>
</dbReference>
<reference evidence="5" key="1">
    <citation type="submission" date="2022-10" db="EMBL/GenBank/DDBJ databases">
        <title>Novel sulphate-reducing endosymbionts in the free-living metamonad Anaeramoeba.</title>
        <authorList>
            <person name="Jerlstrom-Hultqvist J."/>
            <person name="Cepicka I."/>
            <person name="Gallot-Lavallee L."/>
            <person name="Salas-Leiva D."/>
            <person name="Curtis B.A."/>
            <person name="Zahonova K."/>
            <person name="Pipaliya S."/>
            <person name="Dacks J."/>
            <person name="Roger A.J."/>
        </authorList>
    </citation>
    <scope>NUCLEOTIDE SEQUENCE</scope>
    <source>
        <strain evidence="5">BMAN</strain>
    </source>
</reference>
<dbReference type="Gene3D" id="3.40.50.11500">
    <property type="match status" value="1"/>
</dbReference>
<dbReference type="EMBL" id="JAPDFW010000125">
    <property type="protein sequence ID" value="KAJ5067537.1"/>
    <property type="molecule type" value="Genomic_DNA"/>
</dbReference>
<feature type="region of interest" description="Disordered" evidence="3">
    <location>
        <begin position="545"/>
        <end position="589"/>
    </location>
</feature>
<dbReference type="GO" id="GO:0006897">
    <property type="term" value="P:endocytosis"/>
    <property type="evidence" value="ECO:0007669"/>
    <property type="project" value="TreeGrafter"/>
</dbReference>
<dbReference type="Gene3D" id="3.30.450.200">
    <property type="match status" value="1"/>
</dbReference>
<keyword evidence="6" id="KW-1185">Reference proteome</keyword>
<evidence type="ECO:0000256" key="1">
    <source>
        <dbReference type="ARBA" id="ARBA00004132"/>
    </source>
</evidence>
<dbReference type="Pfam" id="PF02141">
    <property type="entry name" value="DENN"/>
    <property type="match status" value="1"/>
</dbReference>
<dbReference type="InterPro" id="IPR001194">
    <property type="entry name" value="cDENN_dom"/>
</dbReference>
<dbReference type="Pfam" id="PF03455">
    <property type="entry name" value="dDENN"/>
    <property type="match status" value="1"/>
</dbReference>
<proteinExistence type="predicted"/>
<dbReference type="PANTHER" id="PTHR13196:SF14">
    <property type="entry name" value="UDENN DOMAIN-CONTAINING PROTEIN"/>
    <property type="match status" value="1"/>
</dbReference>
<dbReference type="OrthoDB" id="206724at2759"/>
<dbReference type="PROSITE" id="PS50211">
    <property type="entry name" value="DENN"/>
    <property type="match status" value="1"/>
</dbReference>
<feature type="compositionally biased region" description="Basic and acidic residues" evidence="3">
    <location>
        <begin position="612"/>
        <end position="631"/>
    </location>
</feature>
<feature type="compositionally biased region" description="Basic residues" evidence="3">
    <location>
        <begin position="668"/>
        <end position="682"/>
    </location>
</feature>
<keyword evidence="5" id="KW-0675">Receptor</keyword>
<name>A0A9Q0L711_ANAIG</name>
<dbReference type="InterPro" id="IPR005112">
    <property type="entry name" value="dDENN_dom"/>
</dbReference>
<dbReference type="GO" id="GO:0005829">
    <property type="term" value="C:cytosol"/>
    <property type="evidence" value="ECO:0007669"/>
    <property type="project" value="TreeGrafter"/>
</dbReference>
<feature type="domain" description="UDENN" evidence="4">
    <location>
        <begin position="18"/>
        <end position="395"/>
    </location>
</feature>
<dbReference type="Pfam" id="PF03456">
    <property type="entry name" value="uDENN"/>
    <property type="match status" value="1"/>
</dbReference>
<organism evidence="5 6">
    <name type="scientific">Anaeramoeba ignava</name>
    <name type="common">Anaerobic marine amoeba</name>
    <dbReference type="NCBI Taxonomy" id="1746090"/>
    <lineage>
        <taxon>Eukaryota</taxon>
        <taxon>Metamonada</taxon>
        <taxon>Anaeramoebidae</taxon>
        <taxon>Anaeramoeba</taxon>
    </lineage>
</organism>